<gene>
    <name evidence="1" type="ORF">AYI69_g935</name>
</gene>
<dbReference type="Proteomes" id="UP000187429">
    <property type="component" value="Unassembled WGS sequence"/>
</dbReference>
<name>A0A1R1YRM6_9FUNG</name>
<comment type="caution">
    <text evidence="1">The sequence shown here is derived from an EMBL/GenBank/DDBJ whole genome shotgun (WGS) entry which is preliminary data.</text>
</comment>
<evidence type="ECO:0000313" key="2">
    <source>
        <dbReference type="Proteomes" id="UP000187429"/>
    </source>
</evidence>
<keyword evidence="2" id="KW-1185">Reference proteome</keyword>
<proteinExistence type="predicted"/>
<dbReference type="AlphaFoldDB" id="A0A1R1YRM6"/>
<sequence length="127" mass="14000">MILSLAAAAEWNPENTQHHEEGRNESHDDISDVYVSESIIRLVEADVFVCGSNDYFDKLVYSPRIAANCRIDNAADVSTIVIEYFIGFAGVMLIQHISESSDGALEWSVPIRYVSNSCGVGVLDHHA</sequence>
<organism evidence="1 2">
    <name type="scientific">Smittium culicis</name>
    <dbReference type="NCBI Taxonomy" id="133412"/>
    <lineage>
        <taxon>Eukaryota</taxon>
        <taxon>Fungi</taxon>
        <taxon>Fungi incertae sedis</taxon>
        <taxon>Zoopagomycota</taxon>
        <taxon>Kickxellomycotina</taxon>
        <taxon>Harpellomycetes</taxon>
        <taxon>Harpellales</taxon>
        <taxon>Legeriomycetaceae</taxon>
        <taxon>Smittium</taxon>
    </lineage>
</organism>
<dbReference type="EMBL" id="LSSM01000249">
    <property type="protein sequence ID" value="OMJ29559.1"/>
    <property type="molecule type" value="Genomic_DNA"/>
</dbReference>
<accession>A0A1R1YRM6</accession>
<protein>
    <submittedName>
        <fullName evidence="1">Uncharacterized protein</fullName>
    </submittedName>
</protein>
<evidence type="ECO:0000313" key="1">
    <source>
        <dbReference type="EMBL" id="OMJ29559.1"/>
    </source>
</evidence>
<reference evidence="2" key="1">
    <citation type="submission" date="2017-01" db="EMBL/GenBank/DDBJ databases">
        <authorList>
            <person name="Wang Y."/>
            <person name="White M."/>
            <person name="Kvist S."/>
            <person name="Moncalvo J.-M."/>
        </authorList>
    </citation>
    <scope>NUCLEOTIDE SEQUENCE [LARGE SCALE GENOMIC DNA]</scope>
    <source>
        <strain evidence="2">ID-206-W2</strain>
    </source>
</reference>